<evidence type="ECO:0000313" key="3">
    <source>
        <dbReference type="EMBL" id="SLN64321.1"/>
    </source>
</evidence>
<organism evidence="3 4">
    <name type="scientific">Limimaricola soesokkakensis</name>
    <dbReference type="NCBI Taxonomy" id="1343159"/>
    <lineage>
        <taxon>Bacteria</taxon>
        <taxon>Pseudomonadati</taxon>
        <taxon>Pseudomonadota</taxon>
        <taxon>Alphaproteobacteria</taxon>
        <taxon>Rhodobacterales</taxon>
        <taxon>Paracoccaceae</taxon>
        <taxon>Limimaricola</taxon>
    </lineage>
</organism>
<dbReference type="EMBL" id="FWFY01000011">
    <property type="protein sequence ID" value="SLN64321.1"/>
    <property type="molecule type" value="Genomic_DNA"/>
</dbReference>
<sequence length="284" mass="31139">MPDPITSTVAQLLFRAAPELDFPNLVDDLRTALNDGPARECGLNWDHEDVAVFDLDNARIILAYTQMLPGRYAACLSIGVGAAESGDCQVGIASHQGTITRLLADRINARFMSDRMLWKTSPRAASVEMIDAMIDELPGLDPARPGLHTTEHEIDRMLARFDAETAEQVSELAPEVPETRPLRPRRPERPSYRTERPKLRTSAERVRPANDMPAAAHPMVEEMQRIREALEPTQDEARAERRPRSILGLSLPGLRKRSNSAAVAGVILTLGAHGAALGPVLPGI</sequence>
<dbReference type="OrthoDB" id="7855251at2"/>
<name>A0A1X6ZXC6_9RHOB</name>
<dbReference type="EMBL" id="PYGB01000010">
    <property type="protein sequence ID" value="PSK83503.1"/>
    <property type="molecule type" value="Genomic_DNA"/>
</dbReference>
<keyword evidence="5" id="KW-1185">Reference proteome</keyword>
<feature type="compositionally biased region" description="Basic and acidic residues" evidence="1">
    <location>
        <begin position="177"/>
        <end position="208"/>
    </location>
</feature>
<gene>
    <name evidence="2" type="ORF">CLV79_11084</name>
    <name evidence="3" type="ORF">LOS8367_03148</name>
</gene>
<evidence type="ECO:0000313" key="2">
    <source>
        <dbReference type="EMBL" id="PSK83503.1"/>
    </source>
</evidence>
<reference evidence="2 5" key="2">
    <citation type="submission" date="2018-03" db="EMBL/GenBank/DDBJ databases">
        <title>Genomic Encyclopedia of Archaeal and Bacterial Type Strains, Phase II (KMG-II): from individual species to whole genera.</title>
        <authorList>
            <person name="Goeker M."/>
        </authorList>
    </citation>
    <scope>NUCLEOTIDE SEQUENCE [LARGE SCALE GENOMIC DNA]</scope>
    <source>
        <strain evidence="2 5">DSM 29956</strain>
    </source>
</reference>
<protein>
    <submittedName>
        <fullName evidence="3">Uncharacterized protein</fullName>
    </submittedName>
</protein>
<dbReference type="Proteomes" id="UP000240624">
    <property type="component" value="Unassembled WGS sequence"/>
</dbReference>
<dbReference type="RefSeq" id="WP_085897460.1">
    <property type="nucleotide sequence ID" value="NZ_FWFY01000011.1"/>
</dbReference>
<evidence type="ECO:0000313" key="4">
    <source>
        <dbReference type="Proteomes" id="UP000193495"/>
    </source>
</evidence>
<evidence type="ECO:0000313" key="5">
    <source>
        <dbReference type="Proteomes" id="UP000240624"/>
    </source>
</evidence>
<proteinExistence type="predicted"/>
<dbReference type="AlphaFoldDB" id="A0A1X6ZXC6"/>
<dbReference type="Proteomes" id="UP000193495">
    <property type="component" value="Unassembled WGS sequence"/>
</dbReference>
<feature type="region of interest" description="Disordered" evidence="1">
    <location>
        <begin position="165"/>
        <end position="209"/>
    </location>
</feature>
<accession>A0A1X6ZXC6</accession>
<evidence type="ECO:0000256" key="1">
    <source>
        <dbReference type="SAM" id="MobiDB-lite"/>
    </source>
</evidence>
<reference evidence="3 4" key="1">
    <citation type="submission" date="2017-03" db="EMBL/GenBank/DDBJ databases">
        <authorList>
            <person name="Afonso C.L."/>
            <person name="Miller P.J."/>
            <person name="Scott M.A."/>
            <person name="Spackman E."/>
            <person name="Goraichik I."/>
            <person name="Dimitrov K.M."/>
            <person name="Suarez D.L."/>
            <person name="Swayne D.E."/>
        </authorList>
    </citation>
    <scope>NUCLEOTIDE SEQUENCE [LARGE SCALE GENOMIC DNA]</scope>
    <source>
        <strain evidence="3 4">CECT 8367</strain>
    </source>
</reference>